<feature type="transmembrane region" description="Helical" evidence="4">
    <location>
        <begin position="817"/>
        <end position="836"/>
    </location>
</feature>
<feature type="signal peptide" evidence="5">
    <location>
        <begin position="1"/>
        <end position="23"/>
    </location>
</feature>
<feature type="chain" id="PRO_5042862111" description="GDSL esterase/lipase" evidence="5">
    <location>
        <begin position="24"/>
        <end position="1201"/>
    </location>
</feature>
<dbReference type="GO" id="GO:0016788">
    <property type="term" value="F:hydrolase activity, acting on ester bonds"/>
    <property type="evidence" value="ECO:0007669"/>
    <property type="project" value="InterPro"/>
</dbReference>
<dbReference type="EMBL" id="CP144746">
    <property type="protein sequence ID" value="WVZ59720.1"/>
    <property type="molecule type" value="Genomic_DNA"/>
</dbReference>
<keyword evidence="7" id="KW-1185">Reference proteome</keyword>
<evidence type="ECO:0000256" key="2">
    <source>
        <dbReference type="ARBA" id="ARBA00022801"/>
    </source>
</evidence>
<reference evidence="6 7" key="1">
    <citation type="submission" date="2024-02" db="EMBL/GenBank/DDBJ databases">
        <title>High-quality chromosome-scale genome assembly of Pensacola bahiagrass (Paspalum notatum Flugge var. saurae).</title>
        <authorList>
            <person name="Vega J.M."/>
            <person name="Podio M."/>
            <person name="Orjuela J."/>
            <person name="Siena L.A."/>
            <person name="Pessino S.C."/>
            <person name="Combes M.C."/>
            <person name="Mariac C."/>
            <person name="Albertini E."/>
            <person name="Pupilli F."/>
            <person name="Ortiz J.P.A."/>
            <person name="Leblanc O."/>
        </authorList>
    </citation>
    <scope>NUCLEOTIDE SEQUENCE [LARGE SCALE GENOMIC DNA]</scope>
    <source>
        <strain evidence="6">R1</strain>
        <tissue evidence="6">Leaf</tissue>
    </source>
</reference>
<dbReference type="GO" id="GO:0016042">
    <property type="term" value="P:lipid catabolic process"/>
    <property type="evidence" value="ECO:0007669"/>
    <property type="project" value="UniProtKB-KW"/>
</dbReference>
<dbReference type="InterPro" id="IPR036514">
    <property type="entry name" value="SGNH_hydro_sf"/>
</dbReference>
<accession>A0AAQ3SSE9</accession>
<dbReference type="AlphaFoldDB" id="A0AAQ3SSE9"/>
<dbReference type="FunFam" id="3.40.50.1110:FF:000003">
    <property type="entry name" value="GDSL esterase/lipase APG"/>
    <property type="match status" value="3"/>
</dbReference>
<name>A0AAQ3SSE9_PASNO</name>
<proteinExistence type="inferred from homology"/>
<gene>
    <name evidence="6" type="ORF">U9M48_009830</name>
</gene>
<sequence>MAATAVVFVFAFLLAAAAMAVAASPVPAIYVFGDSLADVGNNNHLPTLLRADFPHNGIDYPGGKATGRFSNGKNSVDFLAETLGLATSPPYLALTSSSNPNYVNGVNFASGGAGVSNATNKDQCISFDQQLDYFSSVSASLEQSLGPAQASAHLAKSLFAVTIGSNDIIHYAKSNPGSGDPSPQQFADTLVQTLTPQLRRLYGLGARKLVFLGTGPVGCCPSLRELSAAKACSAVANDASVRYNAGAASLLAGMAASHADLHYALFDSSAALLQYIDQPAAHGFAEAKAACCGLGDMNAKIACTPLSVYCANRTDHVFWDFYHPTETTAKKLTATAFDGSAPLIFPPAEMDPSSKTKSTTITACGLLLLCVSFSAKLVHGGLVPALYVLGDSQADVGNNNNLPLSLARADFPCNGIDYPGQQPTGRFSNGYNFVDFLATSLGLASPPAYHSVYNTTGSYSPYISTASTLLPEGQCFSFDHQIERDFFRVHSELVRQLGQPQAMAHLARSIFAVAIGGNDIIDRALLPAADAELNVEATAIVSPRQFIDSLAQTLRRQLQRLYNLGMRMLFFVGAAPIRCVPLMRELSRLAVTATATATGGCHQGANDMSAQYNTAVASLLRDMSTEHRDFQYSFFDTSTALMEYINEPEANGYDEVRAACCGLGDNNAMYRCGRVSTVCPDRTNHVFWDLVHPTKTTSRKLTSVAFDGSRPLVSPINLHVMPTGRFTPRSDNKLTTKEVAPWVATQAQRKAVSALRFSRFETTCARLIGGGRGHMLVDGAGAGAGGTCAWAIVAAAASRSVMARNRAAAVAMASKSFTAALFLATTLLLAAAATMAQAPVPARAGTIHKHMPPATANYSCTAAAMAVAASPVPAIYVFGDSLADVGNNNHLPTLLRADFPHNGIDYPGGKATGRFSNGKNSVDFLAETLGLATSPPYLALTSSSNPNYVNGVNFASGGAGVSNATNKDQCISFDQQLDYFSSVSASLAQSLGPAQASAHLAKSLFAVTIGSNDIIHYAKSNPGSGDPSPQQFADTLVQTLTPQLRRLYGLGARKLVFLGTGPVGCCPSLRELSAAKACSAVANDASVRYNAGAASLLAGMAASHADLHYALFDSSAALLQYIDQPAAHGFAEAKAACCGLGDMNAKIACTPLSVYCANRTDHVFWDFYHPTETTAKKLTATAFDGSAPLIFPVNIRQLSAI</sequence>
<dbReference type="PANTHER" id="PTHR45648:SF106">
    <property type="entry name" value="ANTHER-SPECIFIC PROLINE-RICH PROTEIN APG"/>
    <property type="match status" value="1"/>
</dbReference>
<dbReference type="Gene3D" id="3.40.50.1110">
    <property type="entry name" value="SGNH hydrolase"/>
    <property type="match status" value="3"/>
</dbReference>
<evidence type="ECO:0008006" key="8">
    <source>
        <dbReference type="Google" id="ProtNLM"/>
    </source>
</evidence>
<feature type="transmembrane region" description="Helical" evidence="4">
    <location>
        <begin position="776"/>
        <end position="797"/>
    </location>
</feature>
<keyword evidence="2" id="KW-0378">Hydrolase</keyword>
<evidence type="ECO:0000313" key="6">
    <source>
        <dbReference type="EMBL" id="WVZ59720.1"/>
    </source>
</evidence>
<evidence type="ECO:0000256" key="3">
    <source>
        <dbReference type="ARBA" id="ARBA00022963"/>
    </source>
</evidence>
<dbReference type="Pfam" id="PF00657">
    <property type="entry name" value="Lipase_GDSL"/>
    <property type="match status" value="3"/>
</dbReference>
<comment type="similarity">
    <text evidence="1">Belongs to the 'GDSL' lipolytic enzyme family.</text>
</comment>
<protein>
    <recommendedName>
        <fullName evidence="8">GDSL esterase/lipase</fullName>
    </recommendedName>
</protein>
<keyword evidence="5" id="KW-0732">Signal</keyword>
<keyword evidence="3" id="KW-0442">Lipid degradation</keyword>
<dbReference type="InterPro" id="IPR001087">
    <property type="entry name" value="GDSL"/>
</dbReference>
<evidence type="ECO:0000256" key="5">
    <source>
        <dbReference type="SAM" id="SignalP"/>
    </source>
</evidence>
<dbReference type="PANTHER" id="PTHR45648">
    <property type="entry name" value="GDSL LIPASE/ACYLHYDROLASE FAMILY PROTEIN (AFU_ORTHOLOGUE AFUA_4G14700)"/>
    <property type="match status" value="1"/>
</dbReference>
<dbReference type="InterPro" id="IPR051058">
    <property type="entry name" value="GDSL_Est/Lipase"/>
</dbReference>
<evidence type="ECO:0000313" key="7">
    <source>
        <dbReference type="Proteomes" id="UP001341281"/>
    </source>
</evidence>
<keyword evidence="4" id="KW-0472">Membrane</keyword>
<dbReference type="Proteomes" id="UP001341281">
    <property type="component" value="Chromosome 02"/>
</dbReference>
<organism evidence="6 7">
    <name type="scientific">Paspalum notatum var. saurae</name>
    <dbReference type="NCBI Taxonomy" id="547442"/>
    <lineage>
        <taxon>Eukaryota</taxon>
        <taxon>Viridiplantae</taxon>
        <taxon>Streptophyta</taxon>
        <taxon>Embryophyta</taxon>
        <taxon>Tracheophyta</taxon>
        <taxon>Spermatophyta</taxon>
        <taxon>Magnoliopsida</taxon>
        <taxon>Liliopsida</taxon>
        <taxon>Poales</taxon>
        <taxon>Poaceae</taxon>
        <taxon>PACMAD clade</taxon>
        <taxon>Panicoideae</taxon>
        <taxon>Andropogonodae</taxon>
        <taxon>Paspaleae</taxon>
        <taxon>Paspalinae</taxon>
        <taxon>Paspalum</taxon>
    </lineage>
</organism>
<dbReference type="CDD" id="cd01837">
    <property type="entry name" value="SGNH_plant_lipase_like"/>
    <property type="match status" value="3"/>
</dbReference>
<keyword evidence="3" id="KW-0443">Lipid metabolism</keyword>
<evidence type="ECO:0000256" key="4">
    <source>
        <dbReference type="SAM" id="Phobius"/>
    </source>
</evidence>
<keyword evidence="4" id="KW-1133">Transmembrane helix</keyword>
<dbReference type="InterPro" id="IPR035669">
    <property type="entry name" value="SGNH_plant_lipase-like"/>
</dbReference>
<keyword evidence="4" id="KW-0812">Transmembrane</keyword>
<evidence type="ECO:0000256" key="1">
    <source>
        <dbReference type="ARBA" id="ARBA00008668"/>
    </source>
</evidence>